<name>A0ABX0GTG8_9ACTN</name>
<feature type="signal peptide" evidence="2">
    <location>
        <begin position="1"/>
        <end position="23"/>
    </location>
</feature>
<protein>
    <recommendedName>
        <fullName evidence="5">Lipoprotein</fullName>
    </recommendedName>
</protein>
<organism evidence="3 4">
    <name type="scientific">Motilibacter deserti</name>
    <dbReference type="NCBI Taxonomy" id="2714956"/>
    <lineage>
        <taxon>Bacteria</taxon>
        <taxon>Bacillati</taxon>
        <taxon>Actinomycetota</taxon>
        <taxon>Actinomycetes</taxon>
        <taxon>Motilibacterales</taxon>
        <taxon>Motilibacteraceae</taxon>
        <taxon>Motilibacter</taxon>
    </lineage>
</organism>
<evidence type="ECO:0008006" key="5">
    <source>
        <dbReference type="Google" id="ProtNLM"/>
    </source>
</evidence>
<reference evidence="3 4" key="1">
    <citation type="submission" date="2020-03" db="EMBL/GenBank/DDBJ databases">
        <title>Two novel Motilibacter sp.</title>
        <authorList>
            <person name="Liu S."/>
        </authorList>
    </citation>
    <scope>NUCLEOTIDE SEQUENCE [LARGE SCALE GENOMIC DNA]</scope>
    <source>
        <strain evidence="3 4">E257</strain>
    </source>
</reference>
<proteinExistence type="predicted"/>
<evidence type="ECO:0000313" key="3">
    <source>
        <dbReference type="EMBL" id="NHC12944.1"/>
    </source>
</evidence>
<sequence length="151" mass="15118">MRPATAALPLAAVLVLAACGSDAGTSGAPARPADCNHVSLQGKDAAAAVGFHWTGETHAYGASTTLWFCVDPRLGGSITFEPPAGVTVTPQSQQNSASGSGVLPFTITVQQGATGRVRVQAADGNGRPQANIGGPEVEAAGDGWKLAEPAR</sequence>
<evidence type="ECO:0000256" key="1">
    <source>
        <dbReference type="SAM" id="MobiDB-lite"/>
    </source>
</evidence>
<feature type="region of interest" description="Disordered" evidence="1">
    <location>
        <begin position="123"/>
        <end position="151"/>
    </location>
</feature>
<dbReference type="RefSeq" id="WP_166278138.1">
    <property type="nucleotide sequence ID" value="NZ_JAANNP010000001.1"/>
</dbReference>
<dbReference type="EMBL" id="JAANNP010000001">
    <property type="protein sequence ID" value="NHC12944.1"/>
    <property type="molecule type" value="Genomic_DNA"/>
</dbReference>
<dbReference type="Proteomes" id="UP000800981">
    <property type="component" value="Unassembled WGS sequence"/>
</dbReference>
<feature type="chain" id="PRO_5046364012" description="Lipoprotein" evidence="2">
    <location>
        <begin position="24"/>
        <end position="151"/>
    </location>
</feature>
<keyword evidence="4" id="KW-1185">Reference proteome</keyword>
<evidence type="ECO:0000256" key="2">
    <source>
        <dbReference type="SAM" id="SignalP"/>
    </source>
</evidence>
<gene>
    <name evidence="3" type="ORF">G9H71_04030</name>
</gene>
<evidence type="ECO:0000313" key="4">
    <source>
        <dbReference type="Proteomes" id="UP000800981"/>
    </source>
</evidence>
<dbReference type="PROSITE" id="PS51257">
    <property type="entry name" value="PROKAR_LIPOPROTEIN"/>
    <property type="match status" value="1"/>
</dbReference>
<keyword evidence="2" id="KW-0732">Signal</keyword>
<accession>A0ABX0GTG8</accession>
<comment type="caution">
    <text evidence="3">The sequence shown here is derived from an EMBL/GenBank/DDBJ whole genome shotgun (WGS) entry which is preliminary data.</text>
</comment>